<dbReference type="Proteomes" id="UP001187531">
    <property type="component" value="Unassembled WGS sequence"/>
</dbReference>
<feature type="compositionally biased region" description="Basic and acidic residues" evidence="1">
    <location>
        <begin position="1"/>
        <end position="11"/>
    </location>
</feature>
<organism evidence="2 3">
    <name type="scientific">Artemia franciscana</name>
    <name type="common">Brine shrimp</name>
    <name type="synonym">Artemia sanfranciscana</name>
    <dbReference type="NCBI Taxonomy" id="6661"/>
    <lineage>
        <taxon>Eukaryota</taxon>
        <taxon>Metazoa</taxon>
        <taxon>Ecdysozoa</taxon>
        <taxon>Arthropoda</taxon>
        <taxon>Crustacea</taxon>
        <taxon>Branchiopoda</taxon>
        <taxon>Anostraca</taxon>
        <taxon>Artemiidae</taxon>
        <taxon>Artemia</taxon>
    </lineage>
</organism>
<proteinExistence type="predicted"/>
<keyword evidence="3" id="KW-1185">Reference proteome</keyword>
<dbReference type="EMBL" id="JAVRJZ010006474">
    <property type="protein sequence ID" value="KAK2701248.1"/>
    <property type="molecule type" value="Genomic_DNA"/>
</dbReference>
<accession>A0AA88KQJ8</accession>
<name>A0AA88KQJ8_ARTSF</name>
<evidence type="ECO:0000313" key="3">
    <source>
        <dbReference type="Proteomes" id="UP001187531"/>
    </source>
</evidence>
<evidence type="ECO:0000313" key="2">
    <source>
        <dbReference type="EMBL" id="KAK2701248.1"/>
    </source>
</evidence>
<protein>
    <recommendedName>
        <fullName evidence="4">Endonuclease/exonuclease/phosphatase domain-containing protein</fullName>
    </recommendedName>
</protein>
<reference evidence="2" key="1">
    <citation type="submission" date="2023-07" db="EMBL/GenBank/DDBJ databases">
        <title>Chromosome-level genome assembly of Artemia franciscana.</title>
        <authorList>
            <person name="Jo E."/>
        </authorList>
    </citation>
    <scope>NUCLEOTIDE SEQUENCE</scope>
    <source>
        <tissue evidence="2">Whole body</tissue>
    </source>
</reference>
<dbReference type="InterPro" id="IPR036691">
    <property type="entry name" value="Endo/exonu/phosph_ase_sf"/>
</dbReference>
<comment type="caution">
    <text evidence="2">The sequence shown here is derived from an EMBL/GenBank/DDBJ whole genome shotgun (WGS) entry which is preliminary data.</text>
</comment>
<evidence type="ECO:0000256" key="1">
    <source>
        <dbReference type="SAM" id="MobiDB-lite"/>
    </source>
</evidence>
<sequence>MKFDKFVEAGKGKSAQPVEPSQSQMSKVLYSVIARNPPIKFYNPLARKGYLDSLSGPRSSSIVTQKTGKDAWSIEMANKNAVDELAAATSSGDNSSTVWVKCPAFFGIIRHMPAISHSDGIYGLIRNCVVADRLGGLVMSVFMPTDYKNDKSERKFVLVCKKLATAIADARRRGFKVVLTGDMNCDMRKPNSLRTQVFLSSCEGLEVLCNDHDFTYVHNSSSTSAFDFFLESISNSAKPIDHVNAAISASDHFPITTRFNLDILSLPAVKEKKWITKSERGKDRLAAISNRRDKCAELIHAMWVADTAAVSSRKVRVNTEVPKWNQNPVLVEICRASKYWYRIWCKSGRPRSGVVNDIRIHLKLKFSKALTKHRSDLIDENSAKIDLNPKSLLKFNKCKKRDDCNDASLLPSERAISLNLPL</sequence>
<dbReference type="AlphaFoldDB" id="A0AA88KQJ8"/>
<dbReference type="SUPFAM" id="SSF56219">
    <property type="entry name" value="DNase I-like"/>
    <property type="match status" value="1"/>
</dbReference>
<gene>
    <name evidence="2" type="ORF">QYM36_020087</name>
</gene>
<dbReference type="Gene3D" id="3.60.10.10">
    <property type="entry name" value="Endonuclease/exonuclease/phosphatase"/>
    <property type="match status" value="1"/>
</dbReference>
<feature type="region of interest" description="Disordered" evidence="1">
    <location>
        <begin position="1"/>
        <end position="20"/>
    </location>
</feature>
<evidence type="ECO:0008006" key="4">
    <source>
        <dbReference type="Google" id="ProtNLM"/>
    </source>
</evidence>